<name>A0A157M1Q9_9BORD</name>
<reference evidence="10 11" key="1">
    <citation type="submission" date="2016-03" db="EMBL/GenBank/DDBJ databases">
        <authorList>
            <consortium name="Pathogen Informatics"/>
        </authorList>
    </citation>
    <scope>NUCLEOTIDE SEQUENCE [LARGE SCALE GENOMIC DNA]</scope>
    <source>
        <strain evidence="10 11">NCTC13364</strain>
    </source>
</reference>
<keyword evidence="1 7" id="KW-0808">Transferase</keyword>
<dbReference type="Gene3D" id="3.30.70.260">
    <property type="match status" value="1"/>
</dbReference>
<evidence type="ECO:0000256" key="1">
    <source>
        <dbReference type="ARBA" id="ARBA00022679"/>
    </source>
</evidence>
<feature type="region of interest" description="Uridylyltransferase" evidence="7">
    <location>
        <begin position="1"/>
        <end position="318"/>
    </location>
</feature>
<dbReference type="HAMAP" id="MF_00277">
    <property type="entry name" value="PII_uridylyl_transf"/>
    <property type="match status" value="1"/>
</dbReference>
<dbReference type="GO" id="GO:0008773">
    <property type="term" value="F:[protein-PII] uridylyltransferase activity"/>
    <property type="evidence" value="ECO:0007669"/>
    <property type="project" value="UniProtKB-UniRule"/>
</dbReference>
<dbReference type="NCBIfam" id="NF002837">
    <property type="entry name" value="PRK03059.1"/>
    <property type="match status" value="1"/>
</dbReference>
<comment type="domain">
    <text evidence="7">Has four distinct domains: an N-terminal nucleotidyltransferase (NT) domain responsible for UTase activity, a central HD domain that encodes UR activity, and two C-terminal ACT domains that seem to have a role in glutamine sensing.</text>
</comment>
<organism evidence="10 11">
    <name type="scientific">Bordetella ansorpii</name>
    <dbReference type="NCBI Taxonomy" id="288768"/>
    <lineage>
        <taxon>Bacteria</taxon>
        <taxon>Pseudomonadati</taxon>
        <taxon>Pseudomonadota</taxon>
        <taxon>Betaproteobacteria</taxon>
        <taxon>Burkholderiales</taxon>
        <taxon>Alcaligenaceae</taxon>
        <taxon>Bordetella</taxon>
    </lineage>
</organism>
<dbReference type="Pfam" id="PF01909">
    <property type="entry name" value="NTP_transf_2"/>
    <property type="match status" value="1"/>
</dbReference>
<evidence type="ECO:0000256" key="6">
    <source>
        <dbReference type="ARBA" id="ARBA00023268"/>
    </source>
</evidence>
<comment type="similarity">
    <text evidence="7">Belongs to the GlnD family.</text>
</comment>
<dbReference type="InterPro" id="IPR045865">
    <property type="entry name" value="ACT-like_dom_sf"/>
</dbReference>
<evidence type="ECO:0000256" key="7">
    <source>
        <dbReference type="HAMAP-Rule" id="MF_00277"/>
    </source>
</evidence>
<keyword evidence="6 7" id="KW-0511">Multifunctional enzyme</keyword>
<comment type="caution">
    <text evidence="7">Lacks conserved residue(s) required for the propagation of feature annotation.</text>
</comment>
<evidence type="ECO:0000256" key="5">
    <source>
        <dbReference type="ARBA" id="ARBA00022842"/>
    </source>
</evidence>
<evidence type="ECO:0000313" key="10">
    <source>
        <dbReference type="EMBL" id="SAI02529.1"/>
    </source>
</evidence>
<dbReference type="SUPFAM" id="SSF81593">
    <property type="entry name" value="Nucleotidyltransferase substrate binding subunit/domain"/>
    <property type="match status" value="1"/>
</dbReference>
<dbReference type="EC" id="3.1.4.-" evidence="7"/>
<dbReference type="EMBL" id="FKBS01000008">
    <property type="protein sequence ID" value="SAI02529.1"/>
    <property type="molecule type" value="Genomic_DNA"/>
</dbReference>
<dbReference type="PIRSF" id="PIRSF006288">
    <property type="entry name" value="PII_uridyltransf"/>
    <property type="match status" value="1"/>
</dbReference>
<dbReference type="InterPro" id="IPR043519">
    <property type="entry name" value="NT_sf"/>
</dbReference>
<dbReference type="Pfam" id="PF01842">
    <property type="entry name" value="ACT"/>
    <property type="match status" value="1"/>
</dbReference>
<dbReference type="InterPro" id="IPR002912">
    <property type="entry name" value="ACT_dom"/>
</dbReference>
<keyword evidence="2 7" id="KW-0548">Nucleotidyltransferase</keyword>
<comment type="activity regulation">
    <text evidence="7">Uridylyltransferase (UTase) activity is inhibited by glutamine, while glutamine activates uridylyl-removing (UR) activity.</text>
</comment>
<comment type="catalytic activity">
    <reaction evidence="7">
        <text>[protein-PII]-L-tyrosine + UTP = [protein-PII]-uridylyl-L-tyrosine + diphosphate</text>
        <dbReference type="Rhea" id="RHEA:13673"/>
        <dbReference type="Rhea" id="RHEA-COMP:12147"/>
        <dbReference type="Rhea" id="RHEA-COMP:12148"/>
        <dbReference type="ChEBI" id="CHEBI:33019"/>
        <dbReference type="ChEBI" id="CHEBI:46398"/>
        <dbReference type="ChEBI" id="CHEBI:46858"/>
        <dbReference type="ChEBI" id="CHEBI:90602"/>
        <dbReference type="EC" id="2.7.7.59"/>
    </reaction>
</comment>
<dbReference type="InterPro" id="IPR013546">
    <property type="entry name" value="PII_UdlTrfase/GS_AdlTrfase"/>
</dbReference>
<dbReference type="Proteomes" id="UP000077037">
    <property type="component" value="Unassembled WGS sequence"/>
</dbReference>
<dbReference type="CDD" id="cd04899">
    <property type="entry name" value="ACT_ACR-UUR-like_2"/>
    <property type="match status" value="1"/>
</dbReference>
<comment type="cofactor">
    <cofactor evidence="7">
        <name>Mg(2+)</name>
        <dbReference type="ChEBI" id="CHEBI:18420"/>
    </cofactor>
</comment>
<dbReference type="NCBIfam" id="TIGR01693">
    <property type="entry name" value="UTase_glnD"/>
    <property type="match status" value="1"/>
</dbReference>
<dbReference type="SUPFAM" id="SSF81301">
    <property type="entry name" value="Nucleotidyltransferase"/>
    <property type="match status" value="1"/>
</dbReference>
<dbReference type="PANTHER" id="PTHR47320:SF1">
    <property type="entry name" value="BIFUNCTIONAL URIDYLYLTRANSFERASE_URIDYLYL-REMOVING ENZYME"/>
    <property type="match status" value="1"/>
</dbReference>
<dbReference type="PANTHER" id="PTHR47320">
    <property type="entry name" value="BIFUNCTIONAL URIDYLYLTRANSFERASE/URIDYLYL-REMOVING ENZYME"/>
    <property type="match status" value="1"/>
</dbReference>
<evidence type="ECO:0000313" key="11">
    <source>
        <dbReference type="Proteomes" id="UP000077037"/>
    </source>
</evidence>
<keyword evidence="3" id="KW-0677">Repeat</keyword>
<dbReference type="InterPro" id="IPR010043">
    <property type="entry name" value="UTase/UR"/>
</dbReference>
<dbReference type="CDD" id="cd00077">
    <property type="entry name" value="HDc"/>
    <property type="match status" value="1"/>
</dbReference>
<dbReference type="PROSITE" id="PS51671">
    <property type="entry name" value="ACT"/>
    <property type="match status" value="2"/>
</dbReference>
<dbReference type="RefSeq" id="WP_066409304.1">
    <property type="nucleotide sequence ID" value="NZ_FKBS01000008.1"/>
</dbReference>
<dbReference type="GO" id="GO:0006808">
    <property type="term" value="P:regulation of nitrogen utilization"/>
    <property type="evidence" value="ECO:0007669"/>
    <property type="project" value="UniProtKB-UniRule"/>
</dbReference>
<proteinExistence type="inferred from homology"/>
<dbReference type="Gene3D" id="1.10.3210.10">
    <property type="entry name" value="Hypothetical protein af1432"/>
    <property type="match status" value="1"/>
</dbReference>
<dbReference type="InterPro" id="IPR003607">
    <property type="entry name" value="HD/PDEase_dom"/>
</dbReference>
<feature type="domain" description="ACT" evidence="8">
    <location>
        <begin position="790"/>
        <end position="867"/>
    </location>
</feature>
<gene>
    <name evidence="7 10" type="primary">glnD</name>
    <name evidence="10" type="ORF">SAMEA1982600_00996</name>
</gene>
<dbReference type="CDD" id="cd05401">
    <property type="entry name" value="NT_GlnE_GlnD_like"/>
    <property type="match status" value="1"/>
</dbReference>
<dbReference type="InterPro" id="IPR002934">
    <property type="entry name" value="Polymerase_NTP_transf_dom"/>
</dbReference>
<evidence type="ECO:0000256" key="4">
    <source>
        <dbReference type="ARBA" id="ARBA00022801"/>
    </source>
</evidence>
<dbReference type="SMART" id="SM00471">
    <property type="entry name" value="HDc"/>
    <property type="match status" value="1"/>
</dbReference>
<evidence type="ECO:0000256" key="3">
    <source>
        <dbReference type="ARBA" id="ARBA00022737"/>
    </source>
</evidence>
<dbReference type="Pfam" id="PF01966">
    <property type="entry name" value="HD"/>
    <property type="match status" value="1"/>
</dbReference>
<dbReference type="GO" id="GO:0008081">
    <property type="term" value="F:phosphoric diester hydrolase activity"/>
    <property type="evidence" value="ECO:0007669"/>
    <property type="project" value="UniProtKB-UniRule"/>
</dbReference>
<dbReference type="PROSITE" id="PS51831">
    <property type="entry name" value="HD"/>
    <property type="match status" value="1"/>
</dbReference>
<comment type="function">
    <text evidence="7">Modifies, by uridylylation and deuridylylation, the PII regulatory proteins (GlnB and homologs), in response to the nitrogen status of the cell that GlnD senses through the glutamine level. Under low glutamine levels, catalyzes the conversion of the PII proteins and UTP to PII-UMP and PPi, while under higher glutamine levels, GlnD hydrolyzes PII-UMP to PII and UMP (deuridylylation). Thus, controls uridylylation state and activity of the PII proteins, and plays an important role in the regulation of nitrogen metabolism.</text>
</comment>
<keyword evidence="5 7" id="KW-0460">Magnesium</keyword>
<dbReference type="SUPFAM" id="SSF109604">
    <property type="entry name" value="HD-domain/PDEase-like"/>
    <property type="match status" value="1"/>
</dbReference>
<feature type="domain" description="HD" evidence="9">
    <location>
        <begin position="437"/>
        <end position="559"/>
    </location>
</feature>
<dbReference type="EC" id="2.7.7.59" evidence="7"/>
<dbReference type="CDD" id="cd04900">
    <property type="entry name" value="ACT_UUR-like_1"/>
    <property type="match status" value="1"/>
</dbReference>
<keyword evidence="4 7" id="KW-0378">Hydrolase</keyword>
<feature type="domain" description="ACT" evidence="8">
    <location>
        <begin position="676"/>
        <end position="762"/>
    </location>
</feature>
<dbReference type="InterPro" id="IPR006674">
    <property type="entry name" value="HD_domain"/>
</dbReference>
<comment type="catalytic activity">
    <reaction evidence="7">
        <text>[protein-PII]-uridylyl-L-tyrosine + H2O = [protein-PII]-L-tyrosine + UMP + H(+)</text>
        <dbReference type="Rhea" id="RHEA:48600"/>
        <dbReference type="Rhea" id="RHEA-COMP:12147"/>
        <dbReference type="Rhea" id="RHEA-COMP:12148"/>
        <dbReference type="ChEBI" id="CHEBI:15377"/>
        <dbReference type="ChEBI" id="CHEBI:15378"/>
        <dbReference type="ChEBI" id="CHEBI:46858"/>
        <dbReference type="ChEBI" id="CHEBI:57865"/>
        <dbReference type="ChEBI" id="CHEBI:90602"/>
    </reaction>
</comment>
<evidence type="ECO:0000259" key="9">
    <source>
        <dbReference type="PROSITE" id="PS51831"/>
    </source>
</evidence>
<dbReference type="OrthoDB" id="9758038at2"/>
<accession>A0A157M1Q9</accession>
<protein>
    <recommendedName>
        <fullName evidence="7">Bifunctional uridylyltransferase/uridylyl-removing enzyme</fullName>
        <shortName evidence="7">UTase/UR</shortName>
    </recommendedName>
    <alternativeName>
        <fullName evidence="7">Bifunctional [protein-PII] modification enzyme</fullName>
    </alternativeName>
    <alternativeName>
        <fullName evidence="7">Bifunctional nitrogen sensor protein</fullName>
    </alternativeName>
    <domain>
        <recommendedName>
            <fullName evidence="7">[Protein-PII] uridylyltransferase</fullName>
            <shortName evidence="7">PII uridylyltransferase</shortName>
            <shortName evidence="7">UTase</shortName>
            <ecNumber evidence="7">2.7.7.59</ecNumber>
        </recommendedName>
    </domain>
    <domain>
        <recommendedName>
            <fullName evidence="7">[Protein-PII]-UMP uridylyl-removing enzyme</fullName>
            <shortName evidence="7">UR</shortName>
            <ecNumber evidence="7">3.1.4.-</ecNumber>
        </recommendedName>
    </domain>
</protein>
<evidence type="ECO:0000256" key="2">
    <source>
        <dbReference type="ARBA" id="ARBA00022695"/>
    </source>
</evidence>
<dbReference type="Pfam" id="PF08335">
    <property type="entry name" value="GlnD_UR_UTase"/>
    <property type="match status" value="1"/>
</dbReference>
<sequence>MNPIDLTPIKTRMQAARAAAITEFREHRRPDPLLAELRRIVDQALRELVRLCPLPAGATLAAVGGYGRGELYPHSDVDLLILLPQAPAPQDEGAIEQLVASLWDLGLEPGHSVRTIEDCEQEAQADITVETALLESRWLAGSRSLMKRFEQAMHDRLDARAFFQAKRVEMQQRHARHRDSPYSLEPNCKESPGGLRDLQVIMWMARAADFGGTWREVSQAGLLTPTEARDLRRAEQAFKRLRIELHLLTGRREDRVLFDLQSGLAEVYGIQATATRRASELLMQRYYWAARLVTQLNVILVQNIEERLFPRPDDDARQIDEDFRNLHDRLDIVRDDCFERNPTLLLRAFLVMQQQPELNGMSARTMRAIWHSRHRIDAQFRRNPVNRKLFLQILQQPRGIVHELRRMTMLNILPRYLPVFRRIVGQMQHDLFHVYTVDQHTLAVVRNVRRFTMPEHAQEYPFASQLIASLDDHWVLYVAALFHDIAKGRGGDHSELGAREVRRFAHDHGMDPKDAELAEFLVRQHLLMSAVAQKRDLSDPAVVQEFAAQVGDERHLTALYLLTVADIRGTSPKVWNAWKGKLLEDLYRLTLAALGGAHPDAHTVLSQRKEEAASLTRLAGLRDDAREAFWRQLDVAYFLRHDASEIAWHTRHLYYQVAPDRPVVRARPTEQGEGLQIMVYTPDVPDLFVNTCAYFDAKSLSIQDARVHTTRHGWALDSYIVLPPEGQSDLRTLAPLVEHELAERLSLSRDVAAQLPPVRHYRSRQSRLSKLFPVMPQAELDPDEGSRSWRLSVIATDRPGLLHALGRVFADNGVSLIMAKIMTLGDRVEDVFIISGSALERPRTQMQFERAVLRALAGDEAPQQAAA</sequence>
<dbReference type="SUPFAM" id="SSF55021">
    <property type="entry name" value="ACT-like"/>
    <property type="match status" value="2"/>
</dbReference>
<dbReference type="AlphaFoldDB" id="A0A157M1Q9"/>
<evidence type="ECO:0000259" key="8">
    <source>
        <dbReference type="PROSITE" id="PS51671"/>
    </source>
</evidence>